<evidence type="ECO:0000313" key="3">
    <source>
        <dbReference type="Proteomes" id="UP001595989"/>
    </source>
</evidence>
<feature type="coiled-coil region" evidence="1">
    <location>
        <begin position="46"/>
        <end position="80"/>
    </location>
</feature>
<organism evidence="2 3">
    <name type="scientific">Virgibacillus kekensis</name>
    <dbReference type="NCBI Taxonomy" id="202261"/>
    <lineage>
        <taxon>Bacteria</taxon>
        <taxon>Bacillati</taxon>
        <taxon>Bacillota</taxon>
        <taxon>Bacilli</taxon>
        <taxon>Bacillales</taxon>
        <taxon>Bacillaceae</taxon>
        <taxon>Virgibacillus</taxon>
    </lineage>
</organism>
<keyword evidence="1" id="KW-0175">Coiled coil</keyword>
<accession>A0ABV9DFV3</accession>
<name>A0ABV9DFV3_9BACI</name>
<dbReference type="RefSeq" id="WP_390293553.1">
    <property type="nucleotide sequence ID" value="NZ_JBHSFU010000004.1"/>
</dbReference>
<sequence>MKKAQLEQKEFLEQQIQWSKNQVAILDKIDSRLHEMRAIAEYARDHKLDKGEADRLNRQLNELKNEIYSLEEQMKSVFREQYII</sequence>
<keyword evidence="3" id="KW-1185">Reference proteome</keyword>
<dbReference type="Proteomes" id="UP001595989">
    <property type="component" value="Unassembled WGS sequence"/>
</dbReference>
<protein>
    <submittedName>
        <fullName evidence="2">Uncharacterized protein</fullName>
    </submittedName>
</protein>
<dbReference type="EMBL" id="JBHSFU010000004">
    <property type="protein sequence ID" value="MFC4557576.1"/>
    <property type="molecule type" value="Genomic_DNA"/>
</dbReference>
<gene>
    <name evidence="2" type="ORF">ACFO3D_05060</name>
</gene>
<proteinExistence type="predicted"/>
<comment type="caution">
    <text evidence="2">The sequence shown here is derived from an EMBL/GenBank/DDBJ whole genome shotgun (WGS) entry which is preliminary data.</text>
</comment>
<evidence type="ECO:0000313" key="2">
    <source>
        <dbReference type="EMBL" id="MFC4557576.1"/>
    </source>
</evidence>
<reference evidence="3" key="1">
    <citation type="journal article" date="2019" name="Int. J. Syst. Evol. Microbiol.">
        <title>The Global Catalogue of Microorganisms (GCM) 10K type strain sequencing project: providing services to taxonomists for standard genome sequencing and annotation.</title>
        <authorList>
            <consortium name="The Broad Institute Genomics Platform"/>
            <consortium name="The Broad Institute Genome Sequencing Center for Infectious Disease"/>
            <person name="Wu L."/>
            <person name="Ma J."/>
        </authorList>
    </citation>
    <scope>NUCLEOTIDE SEQUENCE [LARGE SCALE GENOMIC DNA]</scope>
    <source>
        <strain evidence="3">CGMCC 4.7426</strain>
    </source>
</reference>
<evidence type="ECO:0000256" key="1">
    <source>
        <dbReference type="SAM" id="Coils"/>
    </source>
</evidence>